<name>A0A0G1U7D2_9BACT</name>
<dbReference type="InterPro" id="IPR004518">
    <property type="entry name" value="MazG-like_dom"/>
</dbReference>
<dbReference type="Pfam" id="PF03819">
    <property type="entry name" value="MazG"/>
    <property type="match status" value="1"/>
</dbReference>
<dbReference type="Gene3D" id="1.10.287.1080">
    <property type="entry name" value="MazG-like"/>
    <property type="match status" value="1"/>
</dbReference>
<comment type="caution">
    <text evidence="2">The sequence shown here is derived from an EMBL/GenBank/DDBJ whole genome shotgun (WGS) entry which is preliminary data.</text>
</comment>
<sequence length="110" mass="12628">MKGLIAKELLDFVKVGAIKLPIQLQINDKEKRLYRRVVKLMEELGELCDAILSYAGSQRQDKLSKYDPNRLSEEFADVLITLLLVGDLANIDVNKALRLKIAKIKKRYKK</sequence>
<proteinExistence type="predicted"/>
<feature type="domain" description="NTP pyrophosphohydrolase MazG-like" evidence="1">
    <location>
        <begin position="39"/>
        <end position="109"/>
    </location>
</feature>
<gene>
    <name evidence="2" type="ORF">UY20_C0002G0002</name>
</gene>
<dbReference type="SUPFAM" id="SSF101386">
    <property type="entry name" value="all-alpha NTP pyrophosphatases"/>
    <property type="match status" value="1"/>
</dbReference>
<evidence type="ECO:0000259" key="1">
    <source>
        <dbReference type="Pfam" id="PF03819"/>
    </source>
</evidence>
<dbReference type="Proteomes" id="UP000034403">
    <property type="component" value="Unassembled WGS sequence"/>
</dbReference>
<organism evidence="2 3">
    <name type="scientific">Candidatus Yanofskybacteria bacterium GW2011_GWA1_48_10</name>
    <dbReference type="NCBI Taxonomy" id="1619022"/>
    <lineage>
        <taxon>Bacteria</taxon>
        <taxon>Candidatus Yanofskyibacteriota</taxon>
    </lineage>
</organism>
<evidence type="ECO:0000313" key="2">
    <source>
        <dbReference type="EMBL" id="KKU90022.1"/>
    </source>
</evidence>
<reference evidence="2 3" key="1">
    <citation type="journal article" date="2015" name="Nature">
        <title>rRNA introns, odd ribosomes, and small enigmatic genomes across a large radiation of phyla.</title>
        <authorList>
            <person name="Brown C.T."/>
            <person name="Hug L.A."/>
            <person name="Thomas B.C."/>
            <person name="Sharon I."/>
            <person name="Castelle C.J."/>
            <person name="Singh A."/>
            <person name="Wilkins M.J."/>
            <person name="Williams K.H."/>
            <person name="Banfield J.F."/>
        </authorList>
    </citation>
    <scope>NUCLEOTIDE SEQUENCE [LARGE SCALE GENOMIC DNA]</scope>
</reference>
<protein>
    <recommendedName>
        <fullName evidence="1">NTP pyrophosphohydrolase MazG-like domain-containing protein</fullName>
    </recommendedName>
</protein>
<dbReference type="EMBL" id="LCPC01000002">
    <property type="protein sequence ID" value="KKU90022.1"/>
    <property type="molecule type" value="Genomic_DNA"/>
</dbReference>
<evidence type="ECO:0000313" key="3">
    <source>
        <dbReference type="Proteomes" id="UP000034403"/>
    </source>
</evidence>
<accession>A0A0G1U7D2</accession>
<dbReference type="AlphaFoldDB" id="A0A0G1U7D2"/>